<dbReference type="Proteomes" id="UP001303647">
    <property type="component" value="Unassembled WGS sequence"/>
</dbReference>
<comment type="caution">
    <text evidence="1">The sequence shown here is derived from an EMBL/GenBank/DDBJ whole genome shotgun (WGS) entry which is preliminary data.</text>
</comment>
<name>A0AAN7HNE6_9PEZI</name>
<organism evidence="1 2">
    <name type="scientific">Corynascus novoguineensis</name>
    <dbReference type="NCBI Taxonomy" id="1126955"/>
    <lineage>
        <taxon>Eukaryota</taxon>
        <taxon>Fungi</taxon>
        <taxon>Dikarya</taxon>
        <taxon>Ascomycota</taxon>
        <taxon>Pezizomycotina</taxon>
        <taxon>Sordariomycetes</taxon>
        <taxon>Sordariomycetidae</taxon>
        <taxon>Sordariales</taxon>
        <taxon>Chaetomiaceae</taxon>
        <taxon>Corynascus</taxon>
    </lineage>
</organism>
<reference evidence="1" key="2">
    <citation type="submission" date="2023-05" db="EMBL/GenBank/DDBJ databases">
        <authorList>
            <consortium name="Lawrence Berkeley National Laboratory"/>
            <person name="Steindorff A."/>
            <person name="Hensen N."/>
            <person name="Bonometti L."/>
            <person name="Westerberg I."/>
            <person name="Brannstrom I.O."/>
            <person name="Guillou S."/>
            <person name="Cros-Aarteil S."/>
            <person name="Calhoun S."/>
            <person name="Haridas S."/>
            <person name="Kuo A."/>
            <person name="Mondo S."/>
            <person name="Pangilinan J."/>
            <person name="Riley R."/>
            <person name="Labutti K."/>
            <person name="Andreopoulos B."/>
            <person name="Lipzen A."/>
            <person name="Chen C."/>
            <person name="Yanf M."/>
            <person name="Daum C."/>
            <person name="Ng V."/>
            <person name="Clum A."/>
            <person name="Ohm R."/>
            <person name="Martin F."/>
            <person name="Silar P."/>
            <person name="Natvig D."/>
            <person name="Lalanne C."/>
            <person name="Gautier V."/>
            <person name="Ament-Velasquez S.L."/>
            <person name="Kruys A."/>
            <person name="Hutchinson M.I."/>
            <person name="Powell A.J."/>
            <person name="Barry K."/>
            <person name="Miller A.N."/>
            <person name="Grigoriev I.V."/>
            <person name="Debuchy R."/>
            <person name="Gladieux P."/>
            <person name="Thoren M.H."/>
            <person name="Johannesson H."/>
        </authorList>
    </citation>
    <scope>NUCLEOTIDE SEQUENCE</scope>
    <source>
        <strain evidence="1">CBS 359.72</strain>
    </source>
</reference>
<evidence type="ECO:0008006" key="3">
    <source>
        <dbReference type="Google" id="ProtNLM"/>
    </source>
</evidence>
<evidence type="ECO:0000313" key="2">
    <source>
        <dbReference type="Proteomes" id="UP001303647"/>
    </source>
</evidence>
<protein>
    <recommendedName>
        <fullName evidence="3">Fungal N-terminal domain-containing protein</fullName>
    </recommendedName>
</protein>
<dbReference type="AlphaFoldDB" id="A0AAN7HNE6"/>
<evidence type="ECO:0000313" key="1">
    <source>
        <dbReference type="EMBL" id="KAK4247355.1"/>
    </source>
</evidence>
<reference evidence="1" key="1">
    <citation type="journal article" date="2023" name="Mol. Phylogenet. Evol.">
        <title>Genome-scale phylogeny and comparative genomics of the fungal order Sordariales.</title>
        <authorList>
            <person name="Hensen N."/>
            <person name="Bonometti L."/>
            <person name="Westerberg I."/>
            <person name="Brannstrom I.O."/>
            <person name="Guillou S."/>
            <person name="Cros-Aarteil S."/>
            <person name="Calhoun S."/>
            <person name="Haridas S."/>
            <person name="Kuo A."/>
            <person name="Mondo S."/>
            <person name="Pangilinan J."/>
            <person name="Riley R."/>
            <person name="LaButti K."/>
            <person name="Andreopoulos B."/>
            <person name="Lipzen A."/>
            <person name="Chen C."/>
            <person name="Yan M."/>
            <person name="Daum C."/>
            <person name="Ng V."/>
            <person name="Clum A."/>
            <person name="Steindorff A."/>
            <person name="Ohm R.A."/>
            <person name="Martin F."/>
            <person name="Silar P."/>
            <person name="Natvig D.O."/>
            <person name="Lalanne C."/>
            <person name="Gautier V."/>
            <person name="Ament-Velasquez S.L."/>
            <person name="Kruys A."/>
            <person name="Hutchinson M.I."/>
            <person name="Powell A.J."/>
            <person name="Barry K."/>
            <person name="Miller A.N."/>
            <person name="Grigoriev I.V."/>
            <person name="Debuchy R."/>
            <person name="Gladieux P."/>
            <person name="Hiltunen Thoren M."/>
            <person name="Johannesson H."/>
        </authorList>
    </citation>
    <scope>NUCLEOTIDE SEQUENCE</scope>
    <source>
        <strain evidence="1">CBS 359.72</strain>
    </source>
</reference>
<dbReference type="EMBL" id="MU857655">
    <property type="protein sequence ID" value="KAK4247355.1"/>
    <property type="molecule type" value="Genomic_DNA"/>
</dbReference>
<keyword evidence="2" id="KW-1185">Reference proteome</keyword>
<sequence>MADGLSVAASVAGLVSLGLQVSGGIMQYFDALDCRDKDLSSARQQTRALQGTLQVIEESVTQLRSDHAAATASVQACVDACRADLKALQSLVDELYRVDQAATTPGSKIKNHGRKLLYPFNRSKLQQLETKLGNTNTTLQSALQGLDL</sequence>
<accession>A0AAN7HNE6</accession>
<gene>
    <name evidence="1" type="ORF">C7999DRAFT_32230</name>
</gene>
<proteinExistence type="predicted"/>